<sequence>MTYGYTSPTATTEEDWINDVLSTSVPLTSCNSNDNLNMEFGLYFPSTVKEEDDVFSNTSSLCTASSTPPTMAPAEPKDTVKDLSLLDSVSSKLEMMQKNHSLTPKALELIFNTKDVLKESLDWMLNGVHHKSCAKKLACALKKRKLRRKSSAACKRDQYKIEKKTSCCEPYSQLSTAQTSPLALEDKHYNHLPSQVASQVASQVNSALASKVVSRRNSVDELLLMGLIDPVAESPEAEQQQQQNDDDENGLWNARFDYAFGYDDTVVFPPIGAAQDTNDDLMKMYMPGFAI</sequence>
<dbReference type="GeneID" id="88176185"/>
<dbReference type="AlphaFoldDB" id="A0AAX4HGV5"/>
<evidence type="ECO:0000313" key="2">
    <source>
        <dbReference type="Proteomes" id="UP001338582"/>
    </source>
</evidence>
<keyword evidence="2" id="KW-1185">Reference proteome</keyword>
<protein>
    <submittedName>
        <fullName evidence="1">Uncharacterized protein</fullName>
    </submittedName>
</protein>
<dbReference type="KEGG" id="asau:88176185"/>
<dbReference type="RefSeq" id="XP_062880106.1">
    <property type="nucleotide sequence ID" value="XM_063024036.1"/>
</dbReference>
<dbReference type="EMBL" id="CP138900">
    <property type="protein sequence ID" value="WPK27729.1"/>
    <property type="molecule type" value="Genomic_DNA"/>
</dbReference>
<name>A0AAX4HGV5_9ASCO</name>
<reference evidence="1 2" key="1">
    <citation type="submission" date="2023-10" db="EMBL/GenBank/DDBJ databases">
        <title>Draft Genome Sequence of Candida saopaulonensis from a very Premature Infant with Sepsis.</title>
        <authorList>
            <person name="Ning Y."/>
            <person name="Dai R."/>
            <person name="Xiao M."/>
            <person name="Xu Y."/>
            <person name="Yan Q."/>
            <person name="Zhang L."/>
        </authorList>
    </citation>
    <scope>NUCLEOTIDE SEQUENCE [LARGE SCALE GENOMIC DNA]</scope>
    <source>
        <strain evidence="1 2">19XY460</strain>
    </source>
</reference>
<dbReference type="Proteomes" id="UP001338582">
    <property type="component" value="Chromosome 7"/>
</dbReference>
<gene>
    <name evidence="1" type="ORF">PUMCH_005126</name>
</gene>
<accession>A0AAX4HGV5</accession>
<proteinExistence type="predicted"/>
<organism evidence="1 2">
    <name type="scientific">Australozyma saopauloensis</name>
    <dbReference type="NCBI Taxonomy" id="291208"/>
    <lineage>
        <taxon>Eukaryota</taxon>
        <taxon>Fungi</taxon>
        <taxon>Dikarya</taxon>
        <taxon>Ascomycota</taxon>
        <taxon>Saccharomycotina</taxon>
        <taxon>Pichiomycetes</taxon>
        <taxon>Metschnikowiaceae</taxon>
        <taxon>Australozyma</taxon>
    </lineage>
</organism>
<evidence type="ECO:0000313" key="1">
    <source>
        <dbReference type="EMBL" id="WPK27729.1"/>
    </source>
</evidence>